<organism evidence="1 2">
    <name type="scientific">Halorubrum rubrum</name>
    <dbReference type="NCBI Taxonomy" id="1126240"/>
    <lineage>
        <taxon>Archaea</taxon>
        <taxon>Methanobacteriati</taxon>
        <taxon>Methanobacteriota</taxon>
        <taxon>Stenosarchaea group</taxon>
        <taxon>Halobacteria</taxon>
        <taxon>Halobacteriales</taxon>
        <taxon>Haloferacaceae</taxon>
        <taxon>Halorubrum</taxon>
    </lineage>
</organism>
<dbReference type="EMBL" id="JBHSKY010000007">
    <property type="protein sequence ID" value="MFC5278639.1"/>
    <property type="molecule type" value="Genomic_DNA"/>
</dbReference>
<keyword evidence="2" id="KW-1185">Reference proteome</keyword>
<accession>A0ABD5R188</accession>
<evidence type="ECO:0000313" key="1">
    <source>
        <dbReference type="EMBL" id="MFC5278639.1"/>
    </source>
</evidence>
<evidence type="ECO:0000313" key="2">
    <source>
        <dbReference type="Proteomes" id="UP001596118"/>
    </source>
</evidence>
<comment type="caution">
    <text evidence="1">The sequence shown here is derived from an EMBL/GenBank/DDBJ whole genome shotgun (WGS) entry which is preliminary data.</text>
</comment>
<dbReference type="Proteomes" id="UP001596118">
    <property type="component" value="Unassembled WGS sequence"/>
</dbReference>
<name>A0ABD5R188_9EURY</name>
<dbReference type="RefSeq" id="WP_256411046.1">
    <property type="nucleotide sequence ID" value="NZ_JANHDM010000003.1"/>
</dbReference>
<dbReference type="AlphaFoldDB" id="A0ABD5R188"/>
<sequence>MPDPDLDGEVDLKTVVQQHMATSNDTGFALDAYRVLAPDDGEFVEPVLGIAVEFPNGGVYADWNVNAWPEGERLRYPHVSIYGSLEDFRQVSEGTIEHIDSVDAAKSGDPR</sequence>
<reference evidence="1 2" key="1">
    <citation type="journal article" date="2019" name="Int. J. Syst. Evol. Microbiol.">
        <title>The Global Catalogue of Microorganisms (GCM) 10K type strain sequencing project: providing services to taxonomists for standard genome sequencing and annotation.</title>
        <authorList>
            <consortium name="The Broad Institute Genomics Platform"/>
            <consortium name="The Broad Institute Genome Sequencing Center for Infectious Disease"/>
            <person name="Wu L."/>
            <person name="Ma J."/>
        </authorList>
    </citation>
    <scope>NUCLEOTIDE SEQUENCE [LARGE SCALE GENOMIC DNA]</scope>
    <source>
        <strain evidence="1 2">CGMCC 1.12124</strain>
    </source>
</reference>
<protein>
    <submittedName>
        <fullName evidence="1">Uncharacterized protein</fullName>
    </submittedName>
</protein>
<proteinExistence type="predicted"/>
<gene>
    <name evidence="1" type="ORF">ACFPM1_07710</name>
</gene>